<dbReference type="CDD" id="cd07557">
    <property type="entry name" value="trimeric_dUTPase"/>
    <property type="match status" value="1"/>
</dbReference>
<dbReference type="PANTHER" id="PTHR11241">
    <property type="entry name" value="DEOXYURIDINE 5'-TRIPHOSPHATE NUCLEOTIDOHYDROLASE"/>
    <property type="match status" value="1"/>
</dbReference>
<evidence type="ECO:0000256" key="3">
    <source>
        <dbReference type="ARBA" id="ARBA00022801"/>
    </source>
</evidence>
<comment type="similarity">
    <text evidence="1">Belongs to the dUTPase family.</text>
</comment>
<gene>
    <name evidence="7" type="ORF">HMPREF3200_01413</name>
</gene>
<feature type="domain" description="dUTPase-like" evidence="6">
    <location>
        <begin position="11"/>
        <end position="132"/>
    </location>
</feature>
<dbReference type="SUPFAM" id="SSF51283">
    <property type="entry name" value="dUTPase-like"/>
    <property type="match status" value="1"/>
</dbReference>
<comment type="catalytic activity">
    <reaction evidence="5">
        <text>dUTP + H2O = dUMP + diphosphate + H(+)</text>
        <dbReference type="Rhea" id="RHEA:10248"/>
        <dbReference type="ChEBI" id="CHEBI:15377"/>
        <dbReference type="ChEBI" id="CHEBI:15378"/>
        <dbReference type="ChEBI" id="CHEBI:33019"/>
        <dbReference type="ChEBI" id="CHEBI:61555"/>
        <dbReference type="ChEBI" id="CHEBI:246422"/>
        <dbReference type="EC" id="3.6.1.23"/>
    </reaction>
</comment>
<dbReference type="PANTHER" id="PTHR11241:SF0">
    <property type="entry name" value="DEOXYURIDINE 5'-TRIPHOSPHATE NUCLEOTIDOHYDROLASE"/>
    <property type="match status" value="1"/>
</dbReference>
<dbReference type="EMBL" id="LRPM01000049">
    <property type="protein sequence ID" value="KWZ77420.1"/>
    <property type="molecule type" value="Genomic_DNA"/>
</dbReference>
<evidence type="ECO:0000256" key="2">
    <source>
        <dbReference type="ARBA" id="ARBA00012379"/>
    </source>
</evidence>
<evidence type="ECO:0000256" key="4">
    <source>
        <dbReference type="ARBA" id="ARBA00023080"/>
    </source>
</evidence>
<dbReference type="RefSeq" id="WP_060929636.1">
    <property type="nucleotide sequence ID" value="NZ_KQ955281.1"/>
</dbReference>
<sequence>MRYKASYDLVKKDGDQGWDIRSTKERFLNKGQTVTFPTGVHIEFEDGLGALVVPRSGLSSKGILCHLGLVDSSYRGEIGVNLTNLGDKVYRVHEGDRIGQLVFFDEKKVQLEKVEEIINDTERGSKGFGSSGR</sequence>
<dbReference type="PATRIC" id="fig|33036.3.peg.1401"/>
<protein>
    <recommendedName>
        <fullName evidence="2">dUTP diphosphatase</fullName>
        <ecNumber evidence="2">3.6.1.23</ecNumber>
    </recommendedName>
</protein>
<dbReference type="InterPro" id="IPR029054">
    <property type="entry name" value="dUTPase-like"/>
</dbReference>
<dbReference type="AlphaFoldDB" id="A0A133KD12"/>
<dbReference type="EC" id="3.6.1.23" evidence="2"/>
<dbReference type="STRING" id="33036.HMPREF3200_01413"/>
<dbReference type="GO" id="GO:0046081">
    <property type="term" value="P:dUTP catabolic process"/>
    <property type="evidence" value="ECO:0007669"/>
    <property type="project" value="InterPro"/>
</dbReference>
<name>A0A133KD12_9FIRM</name>
<evidence type="ECO:0000256" key="1">
    <source>
        <dbReference type="ARBA" id="ARBA00006581"/>
    </source>
</evidence>
<dbReference type="GO" id="GO:0000287">
    <property type="term" value="F:magnesium ion binding"/>
    <property type="evidence" value="ECO:0007669"/>
    <property type="project" value="InterPro"/>
</dbReference>
<evidence type="ECO:0000259" key="6">
    <source>
        <dbReference type="Pfam" id="PF00692"/>
    </source>
</evidence>
<comment type="caution">
    <text evidence="7">The sequence shown here is derived from an EMBL/GenBank/DDBJ whole genome shotgun (WGS) entry which is preliminary data.</text>
</comment>
<dbReference type="Gene3D" id="2.70.40.10">
    <property type="match status" value="1"/>
</dbReference>
<evidence type="ECO:0000313" key="8">
    <source>
        <dbReference type="Proteomes" id="UP000070383"/>
    </source>
</evidence>
<accession>A0A133KD12</accession>
<evidence type="ECO:0000256" key="5">
    <source>
        <dbReference type="ARBA" id="ARBA00047686"/>
    </source>
</evidence>
<evidence type="ECO:0000313" key="7">
    <source>
        <dbReference type="EMBL" id="KWZ77420.1"/>
    </source>
</evidence>
<dbReference type="OrthoDB" id="9809956at2"/>
<keyword evidence="8" id="KW-1185">Reference proteome</keyword>
<dbReference type="InterPro" id="IPR033704">
    <property type="entry name" value="dUTPase_trimeric"/>
</dbReference>
<dbReference type="NCBIfam" id="NF001862">
    <property type="entry name" value="PRK00601.1"/>
    <property type="match status" value="1"/>
</dbReference>
<proteinExistence type="inferred from homology"/>
<organism evidence="7 8">
    <name type="scientific">Anaerococcus tetradius</name>
    <dbReference type="NCBI Taxonomy" id="33036"/>
    <lineage>
        <taxon>Bacteria</taxon>
        <taxon>Bacillati</taxon>
        <taxon>Bacillota</taxon>
        <taxon>Tissierellia</taxon>
        <taxon>Tissierellales</taxon>
        <taxon>Peptoniphilaceae</taxon>
        <taxon>Anaerococcus</taxon>
    </lineage>
</organism>
<reference evidence="8" key="1">
    <citation type="submission" date="2016-01" db="EMBL/GenBank/DDBJ databases">
        <authorList>
            <person name="Mitreva M."/>
            <person name="Pepin K.H."/>
            <person name="Mihindukulasuriya K.A."/>
            <person name="Fulton R."/>
            <person name="Fronick C."/>
            <person name="O'Laughlin M."/>
            <person name="Miner T."/>
            <person name="Herter B."/>
            <person name="Rosa B.A."/>
            <person name="Cordes M."/>
            <person name="Tomlinson C."/>
            <person name="Wollam A."/>
            <person name="Palsikar V.B."/>
            <person name="Mardis E.R."/>
            <person name="Wilson R.K."/>
        </authorList>
    </citation>
    <scope>NUCLEOTIDE SEQUENCE [LARGE SCALE GENOMIC DNA]</scope>
    <source>
        <strain evidence="8">MJR8151</strain>
    </source>
</reference>
<dbReference type="GO" id="GO:0004170">
    <property type="term" value="F:dUTP diphosphatase activity"/>
    <property type="evidence" value="ECO:0007669"/>
    <property type="project" value="UniProtKB-EC"/>
</dbReference>
<keyword evidence="4" id="KW-0546">Nucleotide metabolism</keyword>
<dbReference type="GO" id="GO:0006226">
    <property type="term" value="P:dUMP biosynthetic process"/>
    <property type="evidence" value="ECO:0007669"/>
    <property type="project" value="InterPro"/>
</dbReference>
<keyword evidence="3" id="KW-0378">Hydrolase</keyword>
<dbReference type="InterPro" id="IPR036157">
    <property type="entry name" value="dUTPase-like_sf"/>
</dbReference>
<dbReference type="Pfam" id="PF00692">
    <property type="entry name" value="dUTPase"/>
    <property type="match status" value="1"/>
</dbReference>
<dbReference type="InterPro" id="IPR008181">
    <property type="entry name" value="dUTPase"/>
</dbReference>
<dbReference type="Proteomes" id="UP000070383">
    <property type="component" value="Unassembled WGS sequence"/>
</dbReference>